<dbReference type="InParanoid" id="A0A1E7F758"/>
<feature type="non-terminal residue" evidence="1">
    <location>
        <position position="1"/>
    </location>
</feature>
<dbReference type="AlphaFoldDB" id="A0A1E7F758"/>
<accession>A0A1E7F758</accession>
<dbReference type="Pfam" id="PF13911">
    <property type="entry name" value="AhpC-TSA_2"/>
    <property type="match status" value="1"/>
</dbReference>
<dbReference type="Proteomes" id="UP000095751">
    <property type="component" value="Unassembled WGS sequence"/>
</dbReference>
<feature type="non-terminal residue" evidence="1">
    <location>
        <position position="247"/>
    </location>
</feature>
<dbReference type="OrthoDB" id="40334at2759"/>
<keyword evidence="2" id="KW-1185">Reference proteome</keyword>
<protein>
    <submittedName>
        <fullName evidence="1">Uncharacterized protein</fullName>
    </submittedName>
</protein>
<evidence type="ECO:0000313" key="1">
    <source>
        <dbReference type="EMBL" id="OEU13693.1"/>
    </source>
</evidence>
<organism evidence="1 2">
    <name type="scientific">Fragilariopsis cylindrus CCMP1102</name>
    <dbReference type="NCBI Taxonomy" id="635003"/>
    <lineage>
        <taxon>Eukaryota</taxon>
        <taxon>Sar</taxon>
        <taxon>Stramenopiles</taxon>
        <taxon>Ochrophyta</taxon>
        <taxon>Bacillariophyta</taxon>
        <taxon>Bacillariophyceae</taxon>
        <taxon>Bacillariophycidae</taxon>
        <taxon>Bacillariales</taxon>
        <taxon>Bacillariaceae</taxon>
        <taxon>Fragilariopsis</taxon>
    </lineage>
</organism>
<dbReference type="KEGG" id="fcy:FRACYDRAFT_160772"/>
<proteinExistence type="predicted"/>
<evidence type="ECO:0000313" key="2">
    <source>
        <dbReference type="Proteomes" id="UP000095751"/>
    </source>
</evidence>
<gene>
    <name evidence="1" type="ORF">FRACYDRAFT_160772</name>
</gene>
<sequence length="247" mass="27788">EKEGYVLVVVMPQLGDFDSGEYAEFLSSVKEDLNRAKITLRIIGIGDVTSATRFANFSGLDLSTIRVDSHGNIHRLLGCHKGPDWDIPSFIPNDSNAISRAWLNYMAMCAGIASPDTLPEIFRGYIGDKNSPERIRSDEIVTVGGGRNRDDENTQKQNDPFISITGTTDRPLELATVRLRIMVEVLQNFAEYVPDQRYLDLRGATYLFRYQDDNSNHEDDISLVYEHIDTGVLSYSKTMGRPLSFLE</sequence>
<name>A0A1E7F758_9STRA</name>
<reference evidence="1 2" key="1">
    <citation type="submission" date="2016-09" db="EMBL/GenBank/DDBJ databases">
        <title>Extensive genetic diversity and differential bi-allelic expression allows diatom success in the polar Southern Ocean.</title>
        <authorList>
            <consortium name="DOE Joint Genome Institute"/>
            <person name="Mock T."/>
            <person name="Otillar R.P."/>
            <person name="Strauss J."/>
            <person name="Dupont C."/>
            <person name="Frickenhaus S."/>
            <person name="Maumus F."/>
            <person name="Mcmullan M."/>
            <person name="Sanges R."/>
            <person name="Schmutz J."/>
            <person name="Toseland A."/>
            <person name="Valas R."/>
            <person name="Veluchamy A."/>
            <person name="Ward B.J."/>
            <person name="Allen A."/>
            <person name="Barry K."/>
            <person name="Falciatore A."/>
            <person name="Ferrante M."/>
            <person name="Fortunato A.E."/>
            <person name="Gloeckner G."/>
            <person name="Gruber A."/>
            <person name="Hipkin R."/>
            <person name="Janech M."/>
            <person name="Kroth P."/>
            <person name="Leese F."/>
            <person name="Lindquist E."/>
            <person name="Lyon B.R."/>
            <person name="Martin J."/>
            <person name="Mayer C."/>
            <person name="Parker M."/>
            <person name="Quesneville H."/>
            <person name="Raymond J."/>
            <person name="Uhlig C."/>
            <person name="Valentin K.U."/>
            <person name="Worden A.Z."/>
            <person name="Armbrust E.V."/>
            <person name="Bowler C."/>
            <person name="Green B."/>
            <person name="Moulton V."/>
            <person name="Van Oosterhout C."/>
            <person name="Grigoriev I."/>
        </authorList>
    </citation>
    <scope>NUCLEOTIDE SEQUENCE [LARGE SCALE GENOMIC DNA]</scope>
    <source>
        <strain evidence="1 2">CCMP1102</strain>
    </source>
</reference>
<dbReference type="InterPro" id="IPR032801">
    <property type="entry name" value="PXL2A/B/C"/>
</dbReference>
<dbReference type="EMBL" id="KV784361">
    <property type="protein sequence ID" value="OEU13693.1"/>
    <property type="molecule type" value="Genomic_DNA"/>
</dbReference>